<comment type="function">
    <text evidence="8">Binds specifically to the 3'-terminal U-tract of U6 snRNA.</text>
</comment>
<evidence type="ECO:0000256" key="5">
    <source>
        <dbReference type="ARBA" id="ARBA00022884"/>
    </source>
</evidence>
<dbReference type="SMART" id="SM00651">
    <property type="entry name" value="Sm"/>
    <property type="match status" value="1"/>
</dbReference>
<feature type="domain" description="Sm" evidence="10">
    <location>
        <begin position="14"/>
        <end position="80"/>
    </location>
</feature>
<reference evidence="11 12" key="1">
    <citation type="submission" date="2020-08" db="EMBL/GenBank/DDBJ databases">
        <authorList>
            <person name="Newling K."/>
            <person name="Davey J."/>
            <person name="Forrester S."/>
        </authorList>
    </citation>
    <scope>NUCLEOTIDE SEQUENCE [LARGE SCALE GENOMIC DNA]</scope>
    <source>
        <strain evidence="12">Crithidia deanei Carvalho (ATCC PRA-265)</strain>
    </source>
</reference>
<dbReference type="AlphaFoldDB" id="A0A7G2CAA6"/>
<proteinExistence type="inferred from homology"/>
<feature type="region of interest" description="Disordered" evidence="9">
    <location>
        <begin position="86"/>
        <end position="113"/>
    </location>
</feature>
<protein>
    <recommendedName>
        <fullName evidence="8">U6 snRNA-associated Sm-like protein LSm4</fullName>
    </recommendedName>
</protein>
<evidence type="ECO:0000256" key="8">
    <source>
        <dbReference type="RuleBase" id="RU365049"/>
    </source>
</evidence>
<dbReference type="Gene3D" id="2.30.30.100">
    <property type="match status" value="1"/>
</dbReference>
<organism evidence="11 12">
    <name type="scientific">Angomonas deanei</name>
    <dbReference type="NCBI Taxonomy" id="59799"/>
    <lineage>
        <taxon>Eukaryota</taxon>
        <taxon>Discoba</taxon>
        <taxon>Euglenozoa</taxon>
        <taxon>Kinetoplastea</taxon>
        <taxon>Metakinetoplastina</taxon>
        <taxon>Trypanosomatida</taxon>
        <taxon>Trypanosomatidae</taxon>
        <taxon>Strigomonadinae</taxon>
        <taxon>Angomonas</taxon>
    </lineage>
</organism>
<evidence type="ECO:0000313" key="12">
    <source>
        <dbReference type="Proteomes" id="UP000515908"/>
    </source>
</evidence>
<accession>A0A7G2CAA6</accession>
<dbReference type="PANTHER" id="PTHR23338">
    <property type="entry name" value="SMALL NUCLEAR RIBONUCLEOPROTEIN SM"/>
    <property type="match status" value="1"/>
</dbReference>
<gene>
    <name evidence="8" type="primary">LSM4</name>
    <name evidence="11" type="ORF">ADEAN_000383700</name>
</gene>
<dbReference type="Pfam" id="PF01423">
    <property type="entry name" value="LSM"/>
    <property type="match status" value="1"/>
</dbReference>
<keyword evidence="6 8" id="KW-0508">mRNA splicing</keyword>
<dbReference type="InterPro" id="IPR001163">
    <property type="entry name" value="Sm_dom_euk/arc"/>
</dbReference>
<dbReference type="GO" id="GO:0000956">
    <property type="term" value="P:nuclear-transcribed mRNA catabolic process"/>
    <property type="evidence" value="ECO:0007669"/>
    <property type="project" value="UniProtKB-UniRule"/>
</dbReference>
<evidence type="ECO:0000259" key="10">
    <source>
        <dbReference type="SMART" id="SM00651"/>
    </source>
</evidence>
<evidence type="ECO:0000313" key="11">
    <source>
        <dbReference type="EMBL" id="CAD2216375.1"/>
    </source>
</evidence>
<evidence type="ECO:0000256" key="3">
    <source>
        <dbReference type="ARBA" id="ARBA00022664"/>
    </source>
</evidence>
<dbReference type="InterPro" id="IPR027141">
    <property type="entry name" value="LSm4/Sm_D1/D3"/>
</dbReference>
<dbReference type="GO" id="GO:0003723">
    <property type="term" value="F:RNA binding"/>
    <property type="evidence" value="ECO:0007669"/>
    <property type="project" value="UniProtKB-KW"/>
</dbReference>
<keyword evidence="4 8" id="KW-0747">Spliceosome</keyword>
<evidence type="ECO:0000256" key="1">
    <source>
        <dbReference type="ARBA" id="ARBA00004123"/>
    </source>
</evidence>
<evidence type="ECO:0000256" key="6">
    <source>
        <dbReference type="ARBA" id="ARBA00023187"/>
    </source>
</evidence>
<evidence type="ECO:0000256" key="4">
    <source>
        <dbReference type="ARBA" id="ARBA00022728"/>
    </source>
</evidence>
<keyword evidence="5 8" id="KW-0694">RNA-binding</keyword>
<keyword evidence="3 8" id="KW-0507">mRNA processing</keyword>
<dbReference type="GO" id="GO:0000398">
    <property type="term" value="P:mRNA splicing, via spliceosome"/>
    <property type="evidence" value="ECO:0007669"/>
    <property type="project" value="InterPro"/>
</dbReference>
<comment type="subcellular location">
    <subcellularLocation>
        <location evidence="1 8">Nucleus</location>
    </subcellularLocation>
</comment>
<dbReference type="VEuPathDB" id="TriTrypDB:ADEAN_000383700"/>
<evidence type="ECO:0000256" key="9">
    <source>
        <dbReference type="SAM" id="MobiDB-lite"/>
    </source>
</evidence>
<dbReference type="SUPFAM" id="SSF50182">
    <property type="entry name" value="Sm-like ribonucleoproteins"/>
    <property type="match status" value="1"/>
</dbReference>
<dbReference type="CDD" id="cd01723">
    <property type="entry name" value="LSm4"/>
    <property type="match status" value="1"/>
</dbReference>
<keyword evidence="8" id="KW-0687">Ribonucleoprotein</keyword>
<name>A0A7G2CAA6_9TRYP</name>
<dbReference type="InterPro" id="IPR010920">
    <property type="entry name" value="LSM_dom_sf"/>
</dbReference>
<evidence type="ECO:0000256" key="7">
    <source>
        <dbReference type="ARBA" id="ARBA00023242"/>
    </source>
</evidence>
<comment type="subunit">
    <text evidence="8">LSm subunits form a heteromer with a doughnut shape.</text>
</comment>
<sequence>MNTRPAVRATTPIDIVRNNRGKVVSIELRNGQVVNGTVVRSDRTMNMVLRDSIRTGADGNTFWRCRECFVRGASIKNIRMDASALRFSGGANAKKATGKRNPTKDRRHHPKKV</sequence>
<comment type="similarity">
    <text evidence="2 8">Belongs to the snRNP Sm proteins family.</text>
</comment>
<dbReference type="OrthoDB" id="747253at2759"/>
<keyword evidence="7 8" id="KW-0539">Nucleus</keyword>
<dbReference type="InterPro" id="IPR034101">
    <property type="entry name" value="Lsm4"/>
</dbReference>
<dbReference type="EMBL" id="LR877150">
    <property type="protein sequence ID" value="CAD2216375.1"/>
    <property type="molecule type" value="Genomic_DNA"/>
</dbReference>
<keyword evidence="12" id="KW-1185">Reference proteome</keyword>
<dbReference type="Proteomes" id="UP000515908">
    <property type="component" value="Chromosome 06"/>
</dbReference>
<dbReference type="GO" id="GO:0005681">
    <property type="term" value="C:spliceosomal complex"/>
    <property type="evidence" value="ECO:0007669"/>
    <property type="project" value="UniProtKB-UniRule"/>
</dbReference>
<evidence type="ECO:0000256" key="2">
    <source>
        <dbReference type="ARBA" id="ARBA00006850"/>
    </source>
</evidence>